<dbReference type="STRING" id="1194090.SAMN05443144_11126"/>
<feature type="binding site" evidence="15">
    <location>
        <begin position="128"/>
        <end position="129"/>
    </location>
    <ligand>
        <name>beta-D-galactose</name>
        <dbReference type="ChEBI" id="CHEBI:27667"/>
    </ligand>
</feature>
<dbReference type="GO" id="GO:0004034">
    <property type="term" value="F:aldose 1-epimerase activity"/>
    <property type="evidence" value="ECO:0007669"/>
    <property type="project" value="UniProtKB-EC"/>
</dbReference>
<dbReference type="NCBIfam" id="NF008277">
    <property type="entry name" value="PRK11055.1"/>
    <property type="match status" value="1"/>
</dbReference>
<keyword evidence="10 12" id="KW-0413">Isomerase</keyword>
<dbReference type="PIRSF" id="PIRSF005096">
    <property type="entry name" value="GALM"/>
    <property type="match status" value="1"/>
</dbReference>
<evidence type="ECO:0000256" key="4">
    <source>
        <dbReference type="ARBA" id="ARBA00006206"/>
    </source>
</evidence>
<feature type="active site" description="Proton acceptor" evidence="13">
    <location>
        <position position="358"/>
    </location>
</feature>
<reference evidence="18 19" key="1">
    <citation type="submission" date="2016-11" db="EMBL/GenBank/DDBJ databases">
        <authorList>
            <person name="Jaros S."/>
            <person name="Januszkiewicz K."/>
            <person name="Wedrychowicz H."/>
        </authorList>
    </citation>
    <scope>NUCLEOTIDE SEQUENCE [LARGE SCALE GENOMIC DNA]</scope>
    <source>
        <strain evidence="18 19">DSM 21986</strain>
    </source>
</reference>
<dbReference type="Gene3D" id="2.70.98.10">
    <property type="match status" value="1"/>
</dbReference>
<dbReference type="UniPathway" id="UPA00242"/>
<feature type="active site" description="Proton donor" evidence="13">
    <location>
        <position position="225"/>
    </location>
</feature>
<evidence type="ECO:0000256" key="7">
    <source>
        <dbReference type="ARBA" id="ARBA00014165"/>
    </source>
</evidence>
<dbReference type="GO" id="GO:0006006">
    <property type="term" value="P:glucose metabolic process"/>
    <property type="evidence" value="ECO:0007669"/>
    <property type="project" value="TreeGrafter"/>
</dbReference>
<dbReference type="InterPro" id="IPR018052">
    <property type="entry name" value="Ald1_epimerase_CS"/>
</dbReference>
<dbReference type="InterPro" id="IPR011013">
    <property type="entry name" value="Gal_mutarotase_sf_dom"/>
</dbReference>
<feature type="transmembrane region" description="Helical" evidence="17">
    <location>
        <begin position="12"/>
        <end position="33"/>
    </location>
</feature>
<dbReference type="CDD" id="cd09019">
    <property type="entry name" value="galactose_mutarotase_like"/>
    <property type="match status" value="1"/>
</dbReference>
<feature type="binding site" evidence="14">
    <location>
        <position position="292"/>
    </location>
    <ligand>
        <name>beta-D-galactose</name>
        <dbReference type="ChEBI" id="CHEBI:27667"/>
    </ligand>
</feature>
<evidence type="ECO:0000256" key="11">
    <source>
        <dbReference type="ARBA" id="ARBA00023277"/>
    </source>
</evidence>
<dbReference type="GO" id="GO:0030246">
    <property type="term" value="F:carbohydrate binding"/>
    <property type="evidence" value="ECO:0007669"/>
    <property type="project" value="InterPro"/>
</dbReference>
<keyword evidence="17" id="KW-0472">Membrane</keyword>
<evidence type="ECO:0000256" key="16">
    <source>
        <dbReference type="SAM" id="MobiDB-lite"/>
    </source>
</evidence>
<keyword evidence="19" id="KW-1185">Reference proteome</keyword>
<keyword evidence="17" id="KW-1133">Transmembrane helix</keyword>
<evidence type="ECO:0000256" key="15">
    <source>
        <dbReference type="PIRSR" id="PIRSR005096-3"/>
    </source>
</evidence>
<dbReference type="PROSITE" id="PS00545">
    <property type="entry name" value="ALDOSE_1_EPIMERASE"/>
    <property type="match status" value="1"/>
</dbReference>
<accession>A0A1M5D8D7</accession>
<evidence type="ECO:0000256" key="10">
    <source>
        <dbReference type="ARBA" id="ARBA00023235"/>
    </source>
</evidence>
<sequence length="393" mass="43048">MKTALFLNGGGSYWIGGITVSLVILLMTGGCAGEESEPSPEKQDTKTPDRITERPFGSLEDGRQVHLYTLANAHGMEVDITNYGGIVTAIRTPDNEGTIENVALGFDSLDNYLSGHPNFGALIGRYGNRIAGGEFELNGETYTLAQNDGDNHLHGGEVGFDDVLWDATITPDSTLRLTYVSEDMEEGYPGRLDVTVIYSLTDDNELKIEYKATTTKATPVNLTNHTYFNLTGDMDSTILDHQVKLNADQYTPVDDELIPTGEIASVEGTAFDFTEFHSIGERIDQVDGRGYDHNFVLNQPASDSLFHAATVYSPGSGREMKVFTTEPGVQFYTGNFLDGTLESPGGIPFEQHSGFCLETQHFPNSPNEPDFPSTILEPGETYLTTTIYQFSIR</sequence>
<evidence type="ECO:0000256" key="17">
    <source>
        <dbReference type="SAM" id="Phobius"/>
    </source>
</evidence>
<dbReference type="EMBL" id="FQUS01000011">
    <property type="protein sequence ID" value="SHF63130.1"/>
    <property type="molecule type" value="Genomic_DNA"/>
</dbReference>
<feature type="region of interest" description="Disordered" evidence="16">
    <location>
        <begin position="32"/>
        <end position="56"/>
    </location>
</feature>
<evidence type="ECO:0000313" key="19">
    <source>
        <dbReference type="Proteomes" id="UP000184041"/>
    </source>
</evidence>
<keyword evidence="8" id="KW-0963">Cytoplasm</keyword>
<dbReference type="InterPro" id="IPR047215">
    <property type="entry name" value="Galactose_mutarotase-like"/>
</dbReference>
<dbReference type="PANTHER" id="PTHR10091:SF0">
    <property type="entry name" value="GALACTOSE MUTAROTASE"/>
    <property type="match status" value="1"/>
</dbReference>
<evidence type="ECO:0000256" key="6">
    <source>
        <dbReference type="ARBA" id="ARBA00013185"/>
    </source>
</evidence>
<dbReference type="EC" id="5.1.3.3" evidence="6 12"/>
<proteinExistence type="inferred from homology"/>
<comment type="pathway">
    <text evidence="3 12">Carbohydrate metabolism; hexose metabolism.</text>
</comment>
<evidence type="ECO:0000256" key="3">
    <source>
        <dbReference type="ARBA" id="ARBA00005028"/>
    </source>
</evidence>
<evidence type="ECO:0000256" key="5">
    <source>
        <dbReference type="ARBA" id="ARBA00011245"/>
    </source>
</evidence>
<comment type="subcellular location">
    <subcellularLocation>
        <location evidence="2">Cytoplasm</location>
    </subcellularLocation>
</comment>
<evidence type="ECO:0000256" key="2">
    <source>
        <dbReference type="ARBA" id="ARBA00004496"/>
    </source>
</evidence>
<evidence type="ECO:0000313" key="18">
    <source>
        <dbReference type="EMBL" id="SHF63130.1"/>
    </source>
</evidence>
<dbReference type="FunFam" id="2.70.98.10:FF:000003">
    <property type="entry name" value="Aldose 1-epimerase"/>
    <property type="match status" value="1"/>
</dbReference>
<protein>
    <recommendedName>
        <fullName evidence="7 12">Aldose 1-epimerase</fullName>
        <ecNumber evidence="6 12">5.1.3.3</ecNumber>
    </recommendedName>
</protein>
<evidence type="ECO:0000256" key="1">
    <source>
        <dbReference type="ARBA" id="ARBA00001614"/>
    </source>
</evidence>
<name>A0A1M5D8D7_9BACT</name>
<dbReference type="GO" id="GO:0033499">
    <property type="term" value="P:galactose catabolic process via UDP-galactose, Leloir pathway"/>
    <property type="evidence" value="ECO:0007669"/>
    <property type="project" value="TreeGrafter"/>
</dbReference>
<feature type="compositionally biased region" description="Basic and acidic residues" evidence="16">
    <location>
        <begin position="39"/>
        <end position="53"/>
    </location>
</feature>
<comment type="catalytic activity">
    <reaction evidence="1 12">
        <text>alpha-D-glucose = beta-D-glucose</text>
        <dbReference type="Rhea" id="RHEA:10264"/>
        <dbReference type="ChEBI" id="CHEBI:15903"/>
        <dbReference type="ChEBI" id="CHEBI:17925"/>
        <dbReference type="EC" id="5.1.3.3"/>
    </reaction>
</comment>
<dbReference type="Pfam" id="PF01263">
    <property type="entry name" value="Aldose_epim"/>
    <property type="match status" value="1"/>
</dbReference>
<dbReference type="InterPro" id="IPR014718">
    <property type="entry name" value="GH-type_carb-bd"/>
</dbReference>
<evidence type="ECO:0000256" key="9">
    <source>
        <dbReference type="ARBA" id="ARBA00022553"/>
    </source>
</evidence>
<comment type="subunit">
    <text evidence="5">Monomer.</text>
</comment>
<gene>
    <name evidence="18" type="ORF">SAMN05443144_11126</name>
</gene>
<dbReference type="InterPro" id="IPR015443">
    <property type="entry name" value="Aldose_1-epimerase"/>
</dbReference>
<dbReference type="InterPro" id="IPR008183">
    <property type="entry name" value="Aldose_1/G6P_1-epimerase"/>
</dbReference>
<evidence type="ECO:0000256" key="13">
    <source>
        <dbReference type="PIRSR" id="PIRSR005096-1"/>
    </source>
</evidence>
<dbReference type="PANTHER" id="PTHR10091">
    <property type="entry name" value="ALDOSE-1-EPIMERASE"/>
    <property type="match status" value="1"/>
</dbReference>
<comment type="similarity">
    <text evidence="4 12">Belongs to the aldose epimerase family.</text>
</comment>
<keyword evidence="9" id="KW-0597">Phosphoprotein</keyword>
<evidence type="ECO:0000256" key="12">
    <source>
        <dbReference type="PIRNR" id="PIRNR005096"/>
    </source>
</evidence>
<keyword evidence="17" id="KW-0812">Transmembrane</keyword>
<dbReference type="Proteomes" id="UP000184041">
    <property type="component" value="Unassembled WGS sequence"/>
</dbReference>
<evidence type="ECO:0000256" key="8">
    <source>
        <dbReference type="ARBA" id="ARBA00022490"/>
    </source>
</evidence>
<dbReference type="RefSeq" id="WP_073063945.1">
    <property type="nucleotide sequence ID" value="NZ_FQUS01000011.1"/>
</dbReference>
<dbReference type="SUPFAM" id="SSF74650">
    <property type="entry name" value="Galactose mutarotase-like"/>
    <property type="match status" value="1"/>
</dbReference>
<dbReference type="GO" id="GO:0005737">
    <property type="term" value="C:cytoplasm"/>
    <property type="evidence" value="ECO:0007669"/>
    <property type="project" value="UniProtKB-SubCell"/>
</dbReference>
<feature type="binding site" evidence="15">
    <location>
        <begin position="225"/>
        <end position="227"/>
    </location>
    <ligand>
        <name>beta-D-galactose</name>
        <dbReference type="ChEBI" id="CHEBI:27667"/>
    </ligand>
</feature>
<evidence type="ECO:0000256" key="14">
    <source>
        <dbReference type="PIRSR" id="PIRSR005096-2"/>
    </source>
</evidence>
<dbReference type="PROSITE" id="PS51257">
    <property type="entry name" value="PROKAR_LIPOPROTEIN"/>
    <property type="match status" value="1"/>
</dbReference>
<keyword evidence="11 12" id="KW-0119">Carbohydrate metabolism</keyword>
<dbReference type="AlphaFoldDB" id="A0A1M5D8D7"/>
<organism evidence="18 19">
    <name type="scientific">Fodinibius roseus</name>
    <dbReference type="NCBI Taxonomy" id="1194090"/>
    <lineage>
        <taxon>Bacteria</taxon>
        <taxon>Pseudomonadati</taxon>
        <taxon>Balneolota</taxon>
        <taxon>Balneolia</taxon>
        <taxon>Balneolales</taxon>
        <taxon>Balneolaceae</taxon>
        <taxon>Fodinibius</taxon>
    </lineage>
</organism>